<dbReference type="Proteomes" id="UP000633509">
    <property type="component" value="Unassembled WGS sequence"/>
</dbReference>
<gene>
    <name evidence="1" type="ORF">H4W80_011229</name>
</gene>
<keyword evidence="2" id="KW-1185">Reference proteome</keyword>
<evidence type="ECO:0000313" key="2">
    <source>
        <dbReference type="Proteomes" id="UP000633509"/>
    </source>
</evidence>
<reference evidence="1 2" key="1">
    <citation type="submission" date="2020-10" db="EMBL/GenBank/DDBJ databases">
        <title>Sequencing the genomes of 1000 actinobacteria strains.</title>
        <authorList>
            <person name="Klenk H.-P."/>
        </authorList>
    </citation>
    <scope>NUCLEOTIDE SEQUENCE [LARGE SCALE GENOMIC DNA]</scope>
    <source>
        <strain evidence="1 2">DSM 43173</strain>
    </source>
</reference>
<evidence type="ECO:0000313" key="1">
    <source>
        <dbReference type="EMBL" id="MBE1592971.1"/>
    </source>
</evidence>
<proteinExistence type="predicted"/>
<accession>A0ABR9MJ58</accession>
<organism evidence="1 2">
    <name type="scientific">Nonomuraea angiospora</name>
    <dbReference type="NCBI Taxonomy" id="46172"/>
    <lineage>
        <taxon>Bacteria</taxon>
        <taxon>Bacillati</taxon>
        <taxon>Actinomycetota</taxon>
        <taxon>Actinomycetes</taxon>
        <taxon>Streptosporangiales</taxon>
        <taxon>Streptosporangiaceae</taxon>
        <taxon>Nonomuraea</taxon>
    </lineage>
</organism>
<dbReference type="RefSeq" id="WP_192792395.1">
    <property type="nucleotide sequence ID" value="NZ_JADBEK010000001.1"/>
</dbReference>
<dbReference type="EMBL" id="JADBEK010000001">
    <property type="protein sequence ID" value="MBE1592971.1"/>
    <property type="molecule type" value="Genomic_DNA"/>
</dbReference>
<comment type="caution">
    <text evidence="1">The sequence shown here is derived from an EMBL/GenBank/DDBJ whole genome shotgun (WGS) entry which is preliminary data.</text>
</comment>
<name>A0ABR9MJ58_9ACTN</name>
<sequence length="65" mass="7367">MDLLGNIRGLLIWDAAERLRHLLLPAPAESWTSPVLLRRGDTWCVYPDGEAYRADRPDRTLPIPG</sequence>
<protein>
    <submittedName>
        <fullName evidence="1">Uncharacterized protein</fullName>
    </submittedName>
</protein>